<evidence type="ECO:0000313" key="3">
    <source>
        <dbReference type="Proteomes" id="UP001270362"/>
    </source>
</evidence>
<name>A0AAE0XEZ1_9PEZI</name>
<keyword evidence="1" id="KW-1133">Transmembrane helix</keyword>
<accession>A0AAE0XEZ1</accession>
<keyword evidence="3" id="KW-1185">Reference proteome</keyword>
<comment type="caution">
    <text evidence="2">The sequence shown here is derived from an EMBL/GenBank/DDBJ whole genome shotgun (WGS) entry which is preliminary data.</text>
</comment>
<dbReference type="EMBL" id="JAULSO010000001">
    <property type="protein sequence ID" value="KAK3692248.1"/>
    <property type="molecule type" value="Genomic_DNA"/>
</dbReference>
<evidence type="ECO:0000256" key="1">
    <source>
        <dbReference type="SAM" id="Phobius"/>
    </source>
</evidence>
<keyword evidence="1" id="KW-0472">Membrane</keyword>
<proteinExistence type="predicted"/>
<evidence type="ECO:0000313" key="2">
    <source>
        <dbReference type="EMBL" id="KAK3692248.1"/>
    </source>
</evidence>
<organism evidence="2 3">
    <name type="scientific">Podospora appendiculata</name>
    <dbReference type="NCBI Taxonomy" id="314037"/>
    <lineage>
        <taxon>Eukaryota</taxon>
        <taxon>Fungi</taxon>
        <taxon>Dikarya</taxon>
        <taxon>Ascomycota</taxon>
        <taxon>Pezizomycotina</taxon>
        <taxon>Sordariomycetes</taxon>
        <taxon>Sordariomycetidae</taxon>
        <taxon>Sordariales</taxon>
        <taxon>Podosporaceae</taxon>
        <taxon>Podospora</taxon>
    </lineage>
</organism>
<gene>
    <name evidence="2" type="ORF">B0T22DRAFT_435553</name>
</gene>
<feature type="transmembrane region" description="Helical" evidence="1">
    <location>
        <begin position="140"/>
        <end position="159"/>
    </location>
</feature>
<sequence>MDESLLPLLEWRSTRRITLLAKRVAILADAIGEQLGKHGVFNSDINAPRQSRAEQVMDRHVRLEVRISSPAAQAGGAKRAADGGELLASTIVSQLKVWSNLGQCGEQVMYYVQCQFQRNVPAQGGRRGTGNKPERTIGPLFGNVMTYCSNIFLIMLLVLGAPGRAKVTSDGR</sequence>
<reference evidence="2" key="2">
    <citation type="submission" date="2023-06" db="EMBL/GenBank/DDBJ databases">
        <authorList>
            <consortium name="Lawrence Berkeley National Laboratory"/>
            <person name="Haridas S."/>
            <person name="Hensen N."/>
            <person name="Bonometti L."/>
            <person name="Westerberg I."/>
            <person name="Brannstrom I.O."/>
            <person name="Guillou S."/>
            <person name="Cros-Aarteil S."/>
            <person name="Calhoun S."/>
            <person name="Kuo A."/>
            <person name="Mondo S."/>
            <person name="Pangilinan J."/>
            <person name="Riley R."/>
            <person name="Labutti K."/>
            <person name="Andreopoulos B."/>
            <person name="Lipzen A."/>
            <person name="Chen C."/>
            <person name="Yanf M."/>
            <person name="Daum C."/>
            <person name="Ng V."/>
            <person name="Clum A."/>
            <person name="Steindorff A."/>
            <person name="Ohm R."/>
            <person name="Martin F."/>
            <person name="Silar P."/>
            <person name="Natvig D."/>
            <person name="Lalanne C."/>
            <person name="Gautier V."/>
            <person name="Ament-Velasquez S.L."/>
            <person name="Kruys A."/>
            <person name="Hutchinson M.I."/>
            <person name="Powell A.J."/>
            <person name="Barry K."/>
            <person name="Miller A.N."/>
            <person name="Grigoriev I.V."/>
            <person name="Debuchy R."/>
            <person name="Gladieux P."/>
            <person name="Thoren M.H."/>
            <person name="Johannesson H."/>
        </authorList>
    </citation>
    <scope>NUCLEOTIDE SEQUENCE</scope>
    <source>
        <strain evidence="2">CBS 314.62</strain>
    </source>
</reference>
<reference evidence="2" key="1">
    <citation type="journal article" date="2023" name="Mol. Phylogenet. Evol.">
        <title>Genome-scale phylogeny and comparative genomics of the fungal order Sordariales.</title>
        <authorList>
            <person name="Hensen N."/>
            <person name="Bonometti L."/>
            <person name="Westerberg I."/>
            <person name="Brannstrom I.O."/>
            <person name="Guillou S."/>
            <person name="Cros-Aarteil S."/>
            <person name="Calhoun S."/>
            <person name="Haridas S."/>
            <person name="Kuo A."/>
            <person name="Mondo S."/>
            <person name="Pangilinan J."/>
            <person name="Riley R."/>
            <person name="LaButti K."/>
            <person name="Andreopoulos B."/>
            <person name="Lipzen A."/>
            <person name="Chen C."/>
            <person name="Yan M."/>
            <person name="Daum C."/>
            <person name="Ng V."/>
            <person name="Clum A."/>
            <person name="Steindorff A."/>
            <person name="Ohm R.A."/>
            <person name="Martin F."/>
            <person name="Silar P."/>
            <person name="Natvig D.O."/>
            <person name="Lalanne C."/>
            <person name="Gautier V."/>
            <person name="Ament-Velasquez S.L."/>
            <person name="Kruys A."/>
            <person name="Hutchinson M.I."/>
            <person name="Powell A.J."/>
            <person name="Barry K."/>
            <person name="Miller A.N."/>
            <person name="Grigoriev I.V."/>
            <person name="Debuchy R."/>
            <person name="Gladieux P."/>
            <person name="Hiltunen Thoren M."/>
            <person name="Johannesson H."/>
        </authorList>
    </citation>
    <scope>NUCLEOTIDE SEQUENCE</scope>
    <source>
        <strain evidence="2">CBS 314.62</strain>
    </source>
</reference>
<dbReference type="Proteomes" id="UP001270362">
    <property type="component" value="Unassembled WGS sequence"/>
</dbReference>
<protein>
    <submittedName>
        <fullName evidence="2">Uncharacterized protein</fullName>
    </submittedName>
</protein>
<keyword evidence="1" id="KW-0812">Transmembrane</keyword>
<dbReference type="AlphaFoldDB" id="A0AAE0XEZ1"/>